<evidence type="ECO:0000313" key="9">
    <source>
        <dbReference type="Proteomes" id="UP000184444"/>
    </source>
</evidence>
<dbReference type="PANTHER" id="PTHR32439">
    <property type="entry name" value="FERREDOXIN--NITRITE REDUCTASE, CHLOROPLASTIC"/>
    <property type="match status" value="1"/>
</dbReference>
<evidence type="ECO:0000256" key="1">
    <source>
        <dbReference type="ARBA" id="ARBA00022485"/>
    </source>
</evidence>
<dbReference type="PROSITE" id="PS00365">
    <property type="entry name" value="NIR_SIR"/>
    <property type="match status" value="1"/>
</dbReference>
<dbReference type="Gene3D" id="3.90.480.10">
    <property type="entry name" value="Sulfite Reductase Hemoprotein,Domain 2"/>
    <property type="match status" value="1"/>
</dbReference>
<dbReference type="GO" id="GO:0016491">
    <property type="term" value="F:oxidoreductase activity"/>
    <property type="evidence" value="ECO:0007669"/>
    <property type="project" value="UniProtKB-KW"/>
</dbReference>
<gene>
    <name evidence="8" type="ORF">SAMN05444389_10571</name>
</gene>
<dbReference type="EMBL" id="FRCK01000005">
    <property type="protein sequence ID" value="SHM21814.1"/>
    <property type="molecule type" value="Genomic_DNA"/>
</dbReference>
<keyword evidence="5" id="KW-0408">Iron</keyword>
<keyword evidence="4" id="KW-0560">Oxidoreductase</keyword>
<evidence type="ECO:0000256" key="5">
    <source>
        <dbReference type="ARBA" id="ARBA00023004"/>
    </source>
</evidence>
<reference evidence="9" key="1">
    <citation type="submission" date="2016-11" db="EMBL/GenBank/DDBJ databases">
        <authorList>
            <person name="Varghese N."/>
            <person name="Submissions S."/>
        </authorList>
    </citation>
    <scope>NUCLEOTIDE SEQUENCE [LARGE SCALE GENOMIC DNA]</scope>
    <source>
        <strain evidence="9">DSM 6637</strain>
    </source>
</reference>
<keyword evidence="9" id="KW-1185">Reference proteome</keyword>
<protein>
    <submittedName>
        <fullName evidence="8">Precorrin-3B synthase</fullName>
    </submittedName>
</protein>
<proteinExistence type="predicted"/>
<dbReference type="InterPro" id="IPR036136">
    <property type="entry name" value="Nit/Sulf_reduc_fer-like_dom_sf"/>
</dbReference>
<dbReference type="Proteomes" id="UP000184444">
    <property type="component" value="Unassembled WGS sequence"/>
</dbReference>
<keyword evidence="6" id="KW-0411">Iron-sulfur</keyword>
<evidence type="ECO:0000256" key="3">
    <source>
        <dbReference type="ARBA" id="ARBA00022723"/>
    </source>
</evidence>
<keyword evidence="3" id="KW-0479">Metal-binding</keyword>
<name>A0A1M7GZH1_9RHOB</name>
<sequence>MASGDGLVVRVRPPGGRLTQVQAAGLAALAGAHGSGVIDLSSRANLQLRGVRDGSHAALVEGLRGLGLVDASVAAETRRNIVVTPFADATADALAAALAEALAAAADLALPGKFGFAVDTGPRPVLRGVSADVRIERLGEALLLRADGLDVGRLTSDPVADALALARWFLRNGGAPEGRGRMAALVARCRPEGFDLAPAEPAPEPVPGLVAQGALVGLAFGQMQAGTLAALAALGPIRATPWRMLLVEGVSAMPRLQGLITDPADPLRRVVACTGAPHCPQALGPTRVLARALAPQLPLGCLLHVSGCAKGCAHPRPADLTLVARGRGYDLVRAGTAADPAFLSIPGTPDALPL</sequence>
<evidence type="ECO:0000259" key="7">
    <source>
        <dbReference type="Pfam" id="PF03460"/>
    </source>
</evidence>
<dbReference type="STRING" id="53463.SAMN05444389_10571"/>
<evidence type="ECO:0000256" key="2">
    <source>
        <dbReference type="ARBA" id="ARBA00022617"/>
    </source>
</evidence>
<dbReference type="Gene3D" id="3.30.413.10">
    <property type="entry name" value="Sulfite Reductase Hemoprotein, domain 1"/>
    <property type="match status" value="2"/>
</dbReference>
<dbReference type="GO" id="GO:0020037">
    <property type="term" value="F:heme binding"/>
    <property type="evidence" value="ECO:0007669"/>
    <property type="project" value="InterPro"/>
</dbReference>
<dbReference type="GO" id="GO:0051539">
    <property type="term" value="F:4 iron, 4 sulfur cluster binding"/>
    <property type="evidence" value="ECO:0007669"/>
    <property type="project" value="UniProtKB-KW"/>
</dbReference>
<keyword evidence="2" id="KW-0349">Heme</keyword>
<dbReference type="OrthoDB" id="7459360at2"/>
<evidence type="ECO:0000256" key="4">
    <source>
        <dbReference type="ARBA" id="ARBA00023002"/>
    </source>
</evidence>
<dbReference type="SUPFAM" id="SSF56014">
    <property type="entry name" value="Nitrite and sulphite reductase 4Fe-4S domain-like"/>
    <property type="match status" value="1"/>
</dbReference>
<keyword evidence="1" id="KW-0004">4Fe-4S</keyword>
<evidence type="ECO:0000256" key="6">
    <source>
        <dbReference type="ARBA" id="ARBA00023014"/>
    </source>
</evidence>
<evidence type="ECO:0000313" key="8">
    <source>
        <dbReference type="EMBL" id="SHM21814.1"/>
    </source>
</evidence>
<organism evidence="8 9">
    <name type="scientific">Paracoccus solventivorans</name>
    <dbReference type="NCBI Taxonomy" id="53463"/>
    <lineage>
        <taxon>Bacteria</taxon>
        <taxon>Pseudomonadati</taxon>
        <taxon>Pseudomonadota</taxon>
        <taxon>Alphaproteobacteria</taxon>
        <taxon>Rhodobacterales</taxon>
        <taxon>Paracoccaceae</taxon>
        <taxon>Paracoccus</taxon>
    </lineage>
</organism>
<dbReference type="InterPro" id="IPR051329">
    <property type="entry name" value="NIR_SIR_4Fe-4S"/>
</dbReference>
<dbReference type="InterPro" id="IPR045854">
    <property type="entry name" value="NO2/SO3_Rdtase_4Fe4S_sf"/>
</dbReference>
<dbReference type="InterPro" id="IPR006066">
    <property type="entry name" value="NO2/SO3_Rdtase_FeS/sirohaem_BS"/>
</dbReference>
<dbReference type="AlphaFoldDB" id="A0A1M7GZH1"/>
<dbReference type="Pfam" id="PF03460">
    <property type="entry name" value="NIR_SIR_ferr"/>
    <property type="match status" value="1"/>
</dbReference>
<accession>A0A1M7GZH1</accession>
<dbReference type="PANTHER" id="PTHR32439:SF9">
    <property type="entry name" value="BLR3264 PROTEIN"/>
    <property type="match status" value="1"/>
</dbReference>
<feature type="domain" description="Nitrite/Sulfite reductase ferredoxin-like" evidence="7">
    <location>
        <begin position="3"/>
        <end position="64"/>
    </location>
</feature>
<dbReference type="InterPro" id="IPR005117">
    <property type="entry name" value="NiRdtase/SiRdtase_haem-b_fer"/>
</dbReference>
<dbReference type="SUPFAM" id="SSF55124">
    <property type="entry name" value="Nitrite/Sulfite reductase N-terminal domain-like"/>
    <property type="match status" value="2"/>
</dbReference>
<dbReference type="GO" id="GO:0046872">
    <property type="term" value="F:metal ion binding"/>
    <property type="evidence" value="ECO:0007669"/>
    <property type="project" value="UniProtKB-KW"/>
</dbReference>